<reference evidence="2" key="1">
    <citation type="submission" date="2023-04" db="EMBL/GenBank/DDBJ databases">
        <title>Genome dynamics across the evolutionary transition to endosymbiosis.</title>
        <authorList>
            <person name="Siozios S."/>
            <person name="Nadal-Jimenez P."/>
            <person name="Azagi T."/>
            <person name="Sprong H."/>
            <person name="Frost C.L."/>
            <person name="Parratt S.R."/>
            <person name="Taylor G."/>
            <person name="Brettell L."/>
            <person name="Lew K.C."/>
            <person name="Croft L."/>
            <person name="King K.C."/>
            <person name="Brockhurst M.A."/>
            <person name="Hypsa V."/>
            <person name="Novakova E."/>
            <person name="Darby A.C."/>
            <person name="Hurst G.D.D."/>
        </authorList>
    </citation>
    <scope>NUCLEOTIDE SEQUENCE</scope>
    <source>
        <strain evidence="2">AIh</strain>
    </source>
</reference>
<feature type="transmembrane region" description="Helical" evidence="1">
    <location>
        <begin position="71"/>
        <end position="88"/>
    </location>
</feature>
<feature type="transmembrane region" description="Helical" evidence="1">
    <location>
        <begin position="206"/>
        <end position="225"/>
    </location>
</feature>
<evidence type="ECO:0000313" key="2">
    <source>
        <dbReference type="EMBL" id="WGL94260.1"/>
    </source>
</evidence>
<dbReference type="PANTHER" id="PTHR18640">
    <property type="entry name" value="SOLUTE CARRIER FAMILY 10 MEMBER 7"/>
    <property type="match status" value="1"/>
</dbReference>
<dbReference type="Pfam" id="PF13593">
    <property type="entry name" value="SBF_like"/>
    <property type="match status" value="1"/>
</dbReference>
<keyword evidence="1" id="KW-0472">Membrane</keyword>
<proteinExistence type="predicted"/>
<evidence type="ECO:0000256" key="1">
    <source>
        <dbReference type="SAM" id="Phobius"/>
    </source>
</evidence>
<accession>A0AA95K2L6</accession>
<keyword evidence="1" id="KW-0812">Transmembrane</keyword>
<evidence type="ECO:0000313" key="3">
    <source>
        <dbReference type="Proteomes" id="UP001177597"/>
    </source>
</evidence>
<dbReference type="RefSeq" id="WP_280628609.1">
    <property type="nucleotide sequence ID" value="NZ_CP123498.1"/>
</dbReference>
<dbReference type="GO" id="GO:0005886">
    <property type="term" value="C:plasma membrane"/>
    <property type="evidence" value="ECO:0007669"/>
    <property type="project" value="TreeGrafter"/>
</dbReference>
<feature type="transmembrane region" description="Helical" evidence="1">
    <location>
        <begin position="128"/>
        <end position="152"/>
    </location>
</feature>
<organism evidence="2 3">
    <name type="scientific">Arsenophonus nasoniae</name>
    <name type="common">son-killer infecting Nasonia vitripennis</name>
    <dbReference type="NCBI Taxonomy" id="638"/>
    <lineage>
        <taxon>Bacteria</taxon>
        <taxon>Pseudomonadati</taxon>
        <taxon>Pseudomonadota</taxon>
        <taxon>Gammaproteobacteria</taxon>
        <taxon>Enterobacterales</taxon>
        <taxon>Morganellaceae</taxon>
        <taxon>Arsenophonus</taxon>
    </lineage>
</organism>
<feature type="transmembrane region" description="Helical" evidence="1">
    <location>
        <begin position="164"/>
        <end position="185"/>
    </location>
</feature>
<sequence>MSWWRRLQIDYFLLFMLMTIMLASFFPCQGKVKIVFQHLTTIAIALLFFLHGAKLSRQAILAGVGHWRLHLLIFTSTFILFPLIGLALKPLVPDWISPTIYIGFLYLCALPATVQSAIAFTSVAGGNIAAAICSASASSLLGVFLSPILVSILIDIDNHQQINLLSNIGAILLQIMLPFVLGHLFRPLMVKWINRYRKLITISDRSSILLVVYVAFSEAVIEGIWYKVDGWSLLLIAIIGCFLLAIVVLFNIFTARYFGFSKADEITIVFCGSKKSLVNGVPMANILFPAHLLGIILLPVMIFHQIQLMVCAVLAQRYAKRAVNVND</sequence>
<feature type="transmembrane region" description="Helical" evidence="1">
    <location>
        <begin position="231"/>
        <end position="253"/>
    </location>
</feature>
<dbReference type="PANTHER" id="PTHR18640:SF5">
    <property type="entry name" value="SODIUM_BILE ACID COTRANSPORTER 7"/>
    <property type="match status" value="1"/>
</dbReference>
<name>A0AA95K2L6_9GAMM</name>
<dbReference type="AlphaFoldDB" id="A0AA95K2L6"/>
<gene>
    <name evidence="2" type="ORF">QE207_10965</name>
</gene>
<feature type="transmembrane region" description="Helical" evidence="1">
    <location>
        <begin position="100"/>
        <end position="121"/>
    </location>
</feature>
<keyword evidence="1" id="KW-1133">Transmembrane helix</keyword>
<feature type="transmembrane region" description="Helical" evidence="1">
    <location>
        <begin position="7"/>
        <end position="26"/>
    </location>
</feature>
<dbReference type="Proteomes" id="UP001177597">
    <property type="component" value="Chromosome"/>
</dbReference>
<dbReference type="PIRSF" id="PIRSF026166">
    <property type="entry name" value="UCP026166"/>
    <property type="match status" value="1"/>
</dbReference>
<protein>
    <submittedName>
        <fullName evidence="2">Bile acid:sodium symporter</fullName>
    </submittedName>
</protein>
<feature type="transmembrane region" description="Helical" evidence="1">
    <location>
        <begin position="32"/>
        <end position="50"/>
    </location>
</feature>
<dbReference type="Gene3D" id="1.20.1530.20">
    <property type="match status" value="1"/>
</dbReference>
<dbReference type="InterPro" id="IPR038770">
    <property type="entry name" value="Na+/solute_symporter_sf"/>
</dbReference>
<dbReference type="InterPro" id="IPR016833">
    <property type="entry name" value="Put_Na-Bile_cotransptr"/>
</dbReference>
<dbReference type="EMBL" id="CP123498">
    <property type="protein sequence ID" value="WGL94260.1"/>
    <property type="molecule type" value="Genomic_DNA"/>
</dbReference>
<feature type="transmembrane region" description="Helical" evidence="1">
    <location>
        <begin position="283"/>
        <end position="303"/>
    </location>
</feature>